<protein>
    <recommendedName>
        <fullName evidence="4">Fibronectin type-III domain-containing protein</fullName>
    </recommendedName>
</protein>
<accession>A0A1F6NYF6</accession>
<evidence type="ECO:0000313" key="3">
    <source>
        <dbReference type="Proteomes" id="UP000178490"/>
    </source>
</evidence>
<gene>
    <name evidence="2" type="ORF">A2537_03815</name>
</gene>
<keyword evidence="1" id="KW-0732">Signal</keyword>
<dbReference type="EMBL" id="MFRC01000056">
    <property type="protein sequence ID" value="OGH88946.1"/>
    <property type="molecule type" value="Genomic_DNA"/>
</dbReference>
<organism evidence="2 3">
    <name type="scientific">Candidatus Magasanikbacteria bacterium RIFOXYD2_FULL_36_9</name>
    <dbReference type="NCBI Taxonomy" id="1798707"/>
    <lineage>
        <taxon>Bacteria</taxon>
        <taxon>Candidatus Magasanikiibacteriota</taxon>
    </lineage>
</organism>
<sequence length="400" mass="43477">MNNFFIFILFLLIPTNVLAVSTSSTFVVDLDVNNCNNNGTCESLIGEDYSTCSNDCQNTSTTTTSTVTTPVTSGGGGGGGVVIVVPPPNVVLNVQNLLALPGDSNVVLSWNVLDNINYGGVIIRRSIIFPPITMTDGGILYSGKGDLVGEGKYTLNDVDLKNGQWYFYTVFLYDKQGNFSSGASVSALPQSEKMKEDLKDLAIPPKKLPPELSIPLKNFSTTTKPIDPTIIDLTQNDKLIEFKIDAKTKFELVPNVTTTVLVKNNDVPVGTTAIMVTIENKMGFQSFVLNKDDTGSFNLTIPAGNLSDGGNLSFTFIDKDKQAIERIVGSINTAKISTILKKTSIIKAKYIVLKNKAEKLVSTVVSKLIDLNKMVINLSVLVIKYLKNWFNFLGILVIHK</sequence>
<dbReference type="Proteomes" id="UP000178490">
    <property type="component" value="Unassembled WGS sequence"/>
</dbReference>
<feature type="signal peptide" evidence="1">
    <location>
        <begin position="1"/>
        <end position="19"/>
    </location>
</feature>
<proteinExistence type="predicted"/>
<dbReference type="AlphaFoldDB" id="A0A1F6NYF6"/>
<dbReference type="Gene3D" id="2.60.40.10">
    <property type="entry name" value="Immunoglobulins"/>
    <property type="match status" value="1"/>
</dbReference>
<name>A0A1F6NYF6_9BACT</name>
<comment type="caution">
    <text evidence="2">The sequence shown here is derived from an EMBL/GenBank/DDBJ whole genome shotgun (WGS) entry which is preliminary data.</text>
</comment>
<dbReference type="InterPro" id="IPR013783">
    <property type="entry name" value="Ig-like_fold"/>
</dbReference>
<evidence type="ECO:0000256" key="1">
    <source>
        <dbReference type="SAM" id="SignalP"/>
    </source>
</evidence>
<feature type="chain" id="PRO_5009525871" description="Fibronectin type-III domain-containing protein" evidence="1">
    <location>
        <begin position="20"/>
        <end position="400"/>
    </location>
</feature>
<reference evidence="2 3" key="1">
    <citation type="journal article" date="2016" name="Nat. Commun.">
        <title>Thousands of microbial genomes shed light on interconnected biogeochemical processes in an aquifer system.</title>
        <authorList>
            <person name="Anantharaman K."/>
            <person name="Brown C.T."/>
            <person name="Hug L.A."/>
            <person name="Sharon I."/>
            <person name="Castelle C.J."/>
            <person name="Probst A.J."/>
            <person name="Thomas B.C."/>
            <person name="Singh A."/>
            <person name="Wilkins M.J."/>
            <person name="Karaoz U."/>
            <person name="Brodie E.L."/>
            <person name="Williams K.H."/>
            <person name="Hubbard S.S."/>
            <person name="Banfield J.F."/>
        </authorList>
    </citation>
    <scope>NUCLEOTIDE SEQUENCE [LARGE SCALE GENOMIC DNA]</scope>
</reference>
<evidence type="ECO:0008006" key="4">
    <source>
        <dbReference type="Google" id="ProtNLM"/>
    </source>
</evidence>
<evidence type="ECO:0000313" key="2">
    <source>
        <dbReference type="EMBL" id="OGH88946.1"/>
    </source>
</evidence>